<feature type="domain" description="Rhodanese" evidence="1">
    <location>
        <begin position="46"/>
        <end position="146"/>
    </location>
</feature>
<dbReference type="SUPFAM" id="SSF52821">
    <property type="entry name" value="Rhodanese/Cell cycle control phosphatase"/>
    <property type="match status" value="1"/>
</dbReference>
<evidence type="ECO:0000259" key="1">
    <source>
        <dbReference type="PROSITE" id="PS50206"/>
    </source>
</evidence>
<dbReference type="InterPro" id="IPR001763">
    <property type="entry name" value="Rhodanese-like_dom"/>
</dbReference>
<dbReference type="SMART" id="SM00450">
    <property type="entry name" value="RHOD"/>
    <property type="match status" value="1"/>
</dbReference>
<dbReference type="PROSITE" id="PS50206">
    <property type="entry name" value="RHODANESE_3"/>
    <property type="match status" value="1"/>
</dbReference>
<dbReference type="Gene3D" id="3.40.250.10">
    <property type="entry name" value="Rhodanese-like domain"/>
    <property type="match status" value="1"/>
</dbReference>
<protein>
    <recommendedName>
        <fullName evidence="1">Rhodanese domain-containing protein</fullName>
    </recommendedName>
</protein>
<dbReference type="Pfam" id="PF00581">
    <property type="entry name" value="Rhodanese"/>
    <property type="match status" value="1"/>
</dbReference>
<name>A0A0C3GZS8_OIDMZ</name>
<dbReference type="InParanoid" id="A0A0C3GZS8"/>
<reference evidence="3" key="2">
    <citation type="submission" date="2015-01" db="EMBL/GenBank/DDBJ databases">
        <title>Evolutionary Origins and Diversification of the Mycorrhizal Mutualists.</title>
        <authorList>
            <consortium name="DOE Joint Genome Institute"/>
            <consortium name="Mycorrhizal Genomics Consortium"/>
            <person name="Kohler A."/>
            <person name="Kuo A."/>
            <person name="Nagy L.G."/>
            <person name="Floudas D."/>
            <person name="Copeland A."/>
            <person name="Barry K.W."/>
            <person name="Cichocki N."/>
            <person name="Veneault-Fourrey C."/>
            <person name="LaButti K."/>
            <person name="Lindquist E.A."/>
            <person name="Lipzen A."/>
            <person name="Lundell T."/>
            <person name="Morin E."/>
            <person name="Murat C."/>
            <person name="Riley R."/>
            <person name="Ohm R."/>
            <person name="Sun H."/>
            <person name="Tunlid A."/>
            <person name="Henrissat B."/>
            <person name="Grigoriev I.V."/>
            <person name="Hibbett D.S."/>
            <person name="Martin F."/>
        </authorList>
    </citation>
    <scope>NUCLEOTIDE SEQUENCE [LARGE SCALE GENOMIC DNA]</scope>
    <source>
        <strain evidence="3">Zn</strain>
    </source>
</reference>
<dbReference type="PANTHER" id="PTHR10828">
    <property type="entry name" value="M-PHASE INDUCER PHOSPHATASE DUAL SPECIFICITY PHOSPHATASE CDC25"/>
    <property type="match status" value="1"/>
</dbReference>
<dbReference type="GO" id="GO:0005634">
    <property type="term" value="C:nucleus"/>
    <property type="evidence" value="ECO:0007669"/>
    <property type="project" value="TreeGrafter"/>
</dbReference>
<dbReference type="PANTHER" id="PTHR10828:SF50">
    <property type="entry name" value="REDUCTASE (ARC2), PUTATIVE (AFU_ORTHOLOGUE AFUA_6G13400)-RELATED"/>
    <property type="match status" value="1"/>
</dbReference>
<dbReference type="Proteomes" id="UP000054321">
    <property type="component" value="Unassembled WGS sequence"/>
</dbReference>
<dbReference type="GO" id="GO:0004725">
    <property type="term" value="F:protein tyrosine phosphatase activity"/>
    <property type="evidence" value="ECO:0007669"/>
    <property type="project" value="TreeGrafter"/>
</dbReference>
<dbReference type="EMBL" id="KN832886">
    <property type="protein sequence ID" value="KIM95751.1"/>
    <property type="molecule type" value="Genomic_DNA"/>
</dbReference>
<organism evidence="2 3">
    <name type="scientific">Oidiodendron maius (strain Zn)</name>
    <dbReference type="NCBI Taxonomy" id="913774"/>
    <lineage>
        <taxon>Eukaryota</taxon>
        <taxon>Fungi</taxon>
        <taxon>Dikarya</taxon>
        <taxon>Ascomycota</taxon>
        <taxon>Pezizomycotina</taxon>
        <taxon>Leotiomycetes</taxon>
        <taxon>Leotiomycetes incertae sedis</taxon>
        <taxon>Myxotrichaceae</taxon>
        <taxon>Oidiodendron</taxon>
    </lineage>
</organism>
<keyword evidence="3" id="KW-1185">Reference proteome</keyword>
<evidence type="ECO:0000313" key="2">
    <source>
        <dbReference type="EMBL" id="KIM95751.1"/>
    </source>
</evidence>
<dbReference type="OrthoDB" id="8300214at2759"/>
<accession>A0A0C3GZS8</accession>
<dbReference type="HOGENOM" id="CLU_107716_0_0_1"/>
<dbReference type="AlphaFoldDB" id="A0A0C3GZS8"/>
<dbReference type="FunCoup" id="A0A0C3GZS8">
    <property type="interactions" value="58"/>
</dbReference>
<gene>
    <name evidence="2" type="ORF">OIDMADRAFT_59531</name>
</gene>
<dbReference type="STRING" id="913774.A0A0C3GZS8"/>
<sequence>MASREPPAVPVDSERPWHAAFPAPTAAASIVTCETVLSWMQAGRLPGNDFVLVDLRRTDYEGGTIHGSINLPAQSLYPTIPSLYTLFSTAGIKNVIWFCGSSKGRGTRAAGWFADYIRAQNNTTMESSVLEGGIKGWVASGNEYVELTDGYDASIWKSS</sequence>
<evidence type="ECO:0000313" key="3">
    <source>
        <dbReference type="Proteomes" id="UP000054321"/>
    </source>
</evidence>
<dbReference type="InterPro" id="IPR036873">
    <property type="entry name" value="Rhodanese-like_dom_sf"/>
</dbReference>
<reference evidence="2 3" key="1">
    <citation type="submission" date="2014-04" db="EMBL/GenBank/DDBJ databases">
        <authorList>
            <consortium name="DOE Joint Genome Institute"/>
            <person name="Kuo A."/>
            <person name="Martino E."/>
            <person name="Perotto S."/>
            <person name="Kohler A."/>
            <person name="Nagy L.G."/>
            <person name="Floudas D."/>
            <person name="Copeland A."/>
            <person name="Barry K.W."/>
            <person name="Cichocki N."/>
            <person name="Veneault-Fourrey C."/>
            <person name="LaButti K."/>
            <person name="Lindquist E.A."/>
            <person name="Lipzen A."/>
            <person name="Lundell T."/>
            <person name="Morin E."/>
            <person name="Murat C."/>
            <person name="Sun H."/>
            <person name="Tunlid A."/>
            <person name="Henrissat B."/>
            <person name="Grigoriev I.V."/>
            <person name="Hibbett D.S."/>
            <person name="Martin F."/>
            <person name="Nordberg H.P."/>
            <person name="Cantor M.N."/>
            <person name="Hua S.X."/>
        </authorList>
    </citation>
    <scope>NUCLEOTIDE SEQUENCE [LARGE SCALE GENOMIC DNA]</scope>
    <source>
        <strain evidence="2 3">Zn</strain>
    </source>
</reference>
<proteinExistence type="predicted"/>
<dbReference type="GO" id="GO:0005737">
    <property type="term" value="C:cytoplasm"/>
    <property type="evidence" value="ECO:0007669"/>
    <property type="project" value="TreeGrafter"/>
</dbReference>